<dbReference type="InterPro" id="IPR050238">
    <property type="entry name" value="DNA_Rep/Repair_Clamp_Loader"/>
</dbReference>
<dbReference type="GO" id="GO:0003689">
    <property type="term" value="F:DNA clamp loader activity"/>
    <property type="evidence" value="ECO:0007669"/>
    <property type="project" value="TreeGrafter"/>
</dbReference>
<dbReference type="InterPro" id="IPR027417">
    <property type="entry name" value="P-loop_NTPase"/>
</dbReference>
<evidence type="ECO:0008006" key="5">
    <source>
        <dbReference type="Google" id="ProtNLM"/>
    </source>
</evidence>
<dbReference type="SUPFAM" id="SSF52540">
    <property type="entry name" value="P-loop containing nucleoside triphosphate hydrolases"/>
    <property type="match status" value="1"/>
</dbReference>
<dbReference type="GO" id="GO:0005663">
    <property type="term" value="C:DNA replication factor C complex"/>
    <property type="evidence" value="ECO:0007669"/>
    <property type="project" value="TreeGrafter"/>
</dbReference>
<dbReference type="AlphaFoldDB" id="A0A6C0FCA9"/>
<keyword evidence="1" id="KW-0235">DNA replication</keyword>
<dbReference type="GO" id="GO:0006281">
    <property type="term" value="P:DNA repair"/>
    <property type="evidence" value="ECO:0007669"/>
    <property type="project" value="TreeGrafter"/>
</dbReference>
<organism evidence="4">
    <name type="scientific">viral metagenome</name>
    <dbReference type="NCBI Taxonomy" id="1070528"/>
    <lineage>
        <taxon>unclassified sequences</taxon>
        <taxon>metagenomes</taxon>
        <taxon>organismal metagenomes</taxon>
    </lineage>
</organism>
<evidence type="ECO:0000256" key="2">
    <source>
        <dbReference type="ARBA" id="ARBA00022741"/>
    </source>
</evidence>
<keyword evidence="2" id="KW-0547">Nucleotide-binding</keyword>
<proteinExistence type="predicted"/>
<dbReference type="PANTHER" id="PTHR11669">
    <property type="entry name" value="REPLICATION FACTOR C / DNA POLYMERASE III GAMMA-TAU SUBUNIT"/>
    <property type="match status" value="1"/>
</dbReference>
<keyword evidence="3" id="KW-0067">ATP-binding</keyword>
<dbReference type="EMBL" id="MN738835">
    <property type="protein sequence ID" value="QHT38852.1"/>
    <property type="molecule type" value="Genomic_DNA"/>
</dbReference>
<sequence length="273" mass="31765">MELDIHADILGRLQMFVDTCTIPNIIFHGSSGSGKRTLLNKFINIIYNNDKETIKDYVIDVNCAQGKGIKFIREDLKHFAKTHINTHGGNFFKSIILLNADKLTIDAQSALRRCIEVFSHTTRFFIVVEDKYQLLKPIISRFCEIYIPQPIIDNKSTNMYRFKIEASNGHSDRHASKRSAVKRIINKLHENVNVDTISECASTLYNKGYTVMDTIEYFENKNVFMIDPFKKESVLFHFNHVRREYRSEQLAIMFLLNSFLLCSNDDLENMLFM</sequence>
<reference evidence="4" key="1">
    <citation type="journal article" date="2020" name="Nature">
        <title>Giant virus diversity and host interactions through global metagenomics.</title>
        <authorList>
            <person name="Schulz F."/>
            <person name="Roux S."/>
            <person name="Paez-Espino D."/>
            <person name="Jungbluth S."/>
            <person name="Walsh D.A."/>
            <person name="Denef V.J."/>
            <person name="McMahon K.D."/>
            <person name="Konstantinidis K.T."/>
            <person name="Eloe-Fadrosh E.A."/>
            <person name="Kyrpides N.C."/>
            <person name="Woyke T."/>
        </authorList>
    </citation>
    <scope>NUCLEOTIDE SEQUENCE</scope>
    <source>
        <strain evidence="4">GVMAG-S-ERX556106-38</strain>
    </source>
</reference>
<dbReference type="GO" id="GO:0005524">
    <property type="term" value="F:ATP binding"/>
    <property type="evidence" value="ECO:0007669"/>
    <property type="project" value="UniProtKB-KW"/>
</dbReference>
<dbReference type="PANTHER" id="PTHR11669:SF20">
    <property type="entry name" value="REPLICATION FACTOR C SUBUNIT 4"/>
    <property type="match status" value="1"/>
</dbReference>
<evidence type="ECO:0000313" key="4">
    <source>
        <dbReference type="EMBL" id="QHT38852.1"/>
    </source>
</evidence>
<protein>
    <recommendedName>
        <fullName evidence="5">AAA+ ATPase domain-containing protein</fullName>
    </recommendedName>
</protein>
<evidence type="ECO:0000256" key="3">
    <source>
        <dbReference type="ARBA" id="ARBA00022840"/>
    </source>
</evidence>
<accession>A0A6C0FCA9</accession>
<dbReference type="GO" id="GO:0006261">
    <property type="term" value="P:DNA-templated DNA replication"/>
    <property type="evidence" value="ECO:0007669"/>
    <property type="project" value="TreeGrafter"/>
</dbReference>
<name>A0A6C0FCA9_9ZZZZ</name>
<evidence type="ECO:0000256" key="1">
    <source>
        <dbReference type="ARBA" id="ARBA00022705"/>
    </source>
</evidence>
<dbReference type="Gene3D" id="3.40.50.300">
    <property type="entry name" value="P-loop containing nucleotide triphosphate hydrolases"/>
    <property type="match status" value="1"/>
</dbReference>